<dbReference type="InterPro" id="IPR012469">
    <property type="entry name" value="DUF1688"/>
</dbReference>
<dbReference type="EMBL" id="CCYA01000248">
    <property type="protein sequence ID" value="CEH14838.1"/>
    <property type="molecule type" value="Genomic_DNA"/>
</dbReference>
<evidence type="ECO:0000313" key="1">
    <source>
        <dbReference type="EMBL" id="CEH14838.1"/>
    </source>
</evidence>
<dbReference type="AlphaFoldDB" id="A0A0P1BF61"/>
<reference evidence="1 2" key="1">
    <citation type="submission" date="2014-09" db="EMBL/GenBank/DDBJ databases">
        <authorList>
            <person name="Magalhaes I.L.F."/>
            <person name="Oliveira U."/>
            <person name="Santos F.R."/>
            <person name="Vidigal T.H.D.A."/>
            <person name="Brescovit A.D."/>
            <person name="Santos A.J."/>
        </authorList>
    </citation>
    <scope>NUCLEOTIDE SEQUENCE [LARGE SCALE GENOMIC DNA]</scope>
</reference>
<dbReference type="PANTHER" id="PTHR31687">
    <property type="match status" value="1"/>
</dbReference>
<protein>
    <recommendedName>
        <fullName evidence="3">DUF1688-domain-containing protein</fullName>
    </recommendedName>
</protein>
<keyword evidence="2" id="KW-1185">Reference proteome</keyword>
<dbReference type="OrthoDB" id="2153176at2759"/>
<evidence type="ECO:0008006" key="3">
    <source>
        <dbReference type="Google" id="ProtNLM"/>
    </source>
</evidence>
<organism evidence="1 2">
    <name type="scientific">Ceraceosorus bombacis</name>
    <dbReference type="NCBI Taxonomy" id="401625"/>
    <lineage>
        <taxon>Eukaryota</taxon>
        <taxon>Fungi</taxon>
        <taxon>Dikarya</taxon>
        <taxon>Basidiomycota</taxon>
        <taxon>Ustilaginomycotina</taxon>
        <taxon>Exobasidiomycetes</taxon>
        <taxon>Ceraceosorales</taxon>
        <taxon>Ceraceosoraceae</taxon>
        <taxon>Ceraceosorus</taxon>
    </lineage>
</organism>
<evidence type="ECO:0000313" key="2">
    <source>
        <dbReference type="Proteomes" id="UP000054845"/>
    </source>
</evidence>
<name>A0A0P1BF61_9BASI</name>
<dbReference type="Pfam" id="PF07958">
    <property type="entry name" value="DUF1688"/>
    <property type="match status" value="1"/>
</dbReference>
<dbReference type="STRING" id="401625.A0A0P1BF61"/>
<sequence>MSSDDVKTYLRSLPAIRERCASVFKLAEQGKLDWFDYQPDKLPHVVRYCTSIVERDYPNIDSIPPHGRWRHFGEGRIAAVRSQWNARAHHANTRTDSLEEARSLVDLFIVSVLLDAGAGAAWTFNEPDTGERIGRSEGLAIASLHLFKAGLFGDASSVRAQALQRITPEQLAQGMQVSPSNPMDGLQGRAGLLKNLGDTLASDQHGIFAGAGGGGGGGADDASHRRPGYLIDYLASHPSTTRDEHDEVQIQLSTLWHALIVGLAPVWPTEGRMHLKGESLGDAWSCHALARELNIDQTDPACVVPFHKLTQWLCYSIVEPLEKVLGWQVIGKEAQTGLPEYRNGGLLIDLGVLVPRPALYQAGSCELKGEGGGGGGIPTLKPSHQAVIEWRSLTVVLLDRIADGIRHQLGLSSSQLRLAQVLESATWKGGREIAKQKRDGAPPITIDSDGTIF</sequence>
<accession>A0A0P1BF61</accession>
<proteinExistence type="predicted"/>
<dbReference type="PANTHER" id="PTHR31687:SF3">
    <property type="entry name" value="PROTEIN URG3"/>
    <property type="match status" value="1"/>
</dbReference>
<dbReference type="Proteomes" id="UP000054845">
    <property type="component" value="Unassembled WGS sequence"/>
</dbReference>